<reference evidence="3 4" key="1">
    <citation type="submission" date="2017-01" db="EMBL/GenBank/DDBJ databases">
        <title>The recent genome duplication of the halophilic yeast Hortaea werneckii: insights from long-read sequencing.</title>
        <authorList>
            <person name="Sinha S."/>
            <person name="Flibotte S."/>
            <person name="Neira M."/>
            <person name="Lenassi M."/>
            <person name="Gostincar C."/>
            <person name="Stajich J.E."/>
            <person name="Nislow C.E."/>
        </authorList>
    </citation>
    <scope>NUCLEOTIDE SEQUENCE [LARGE SCALE GENOMIC DNA]</scope>
    <source>
        <strain evidence="3 4">EXF-2000</strain>
    </source>
</reference>
<feature type="domain" description="Arrestin C-terminal-like" evidence="2">
    <location>
        <begin position="494"/>
        <end position="642"/>
    </location>
</feature>
<feature type="compositionally biased region" description="Polar residues" evidence="1">
    <location>
        <begin position="673"/>
        <end position="689"/>
    </location>
</feature>
<dbReference type="OrthoDB" id="298939at2759"/>
<feature type="compositionally biased region" description="Basic residues" evidence="1">
    <location>
        <begin position="230"/>
        <end position="244"/>
    </location>
</feature>
<feature type="region of interest" description="Disordered" evidence="1">
    <location>
        <begin position="659"/>
        <end position="715"/>
    </location>
</feature>
<feature type="compositionally biased region" description="Polar residues" evidence="1">
    <location>
        <begin position="208"/>
        <end position="229"/>
    </location>
</feature>
<dbReference type="AlphaFoldDB" id="A0A1Z5TJF9"/>
<sequence>MFVGYVAEESAIDVKASPKCSVIPPKLQLPHSFGLSLPYVCAHAKLIQIYYNDLGASGTQGAKPVNYEMAGRLRGYEISRPKPIEESKPQRAPQNNPYRALSSSIDGPAIPPTTGSTRPLSDIREITEPSLIDVAARYSRGNNRRRRSASRDGSLHRDLLLRHEKSPRRHWSPRRHEQGSILEQGNQHHRIVTGNTVERSSSSYSSPAAGSTPFSVPQTSIPRRSSSFGHTRHPSKGHARKHSIRAAPTPGLTITETLTIPNHGRSQSPVKQAGLRQDPISSDAARRVPSRTLLRNPHPYDILEYPSYKHPRLKLELQATAPVFVGGGSVEGTVKVTVDNNERLKQRRTLGIGAISVDLVGFEEATGGGRRTIFLSLVTELLDTRHPPPANMAQPVNPLVPGDRFWTLMPSTSTLPFMVSLPLDTGPPPFRSKHACIQFMLSVTALVCDAGKLYRVRTSQPVDVLPTYDPEKALTSLPSPLTASDELLLPRSGGMECTKVTAGLHRQVWVSSSTIFVDVHISNRSHKPVKRLDLSLERDILCYKHAAASTREKSAGQARIFESNHQSLIAMSSIRVGQSGWSGVAPNTSDTRTCDLELPRGHATVRCGKYFEVRFFLNITASLSSTKLVSVQLPIILVHMNSLDVVPNSVAQVAAAIEERRAHHHSRRTSESKIQAHQPTRQRSVSSPTRAKDLRRKPSYKPGQAFAAPRQQSLDRERAKYADLRELEHNLDSSPRKHQPRLQALTLRKMGSNMSFGSLGVGGTKSSGNESAFRAMAFRTPEHSDGGARANPDSGAESVDSIRERMRRMASLSSSTHSKSATAARWRTNEVGGGGGGAWQENVRPPARPEPPPVLGLLSATRPNLESMGGGGGSAARPATSHDFRDRLDRSRFEFKPVRRKPSVGASIRGKGVDLWEQVRLRARGKEREREGWI</sequence>
<dbReference type="InterPro" id="IPR014752">
    <property type="entry name" value="Arrestin-like_C"/>
</dbReference>
<gene>
    <name evidence="3" type="ORF">BTJ68_03384</name>
</gene>
<feature type="region of interest" description="Disordered" evidence="1">
    <location>
        <begin position="80"/>
        <end position="125"/>
    </location>
</feature>
<evidence type="ECO:0000259" key="2">
    <source>
        <dbReference type="SMART" id="SM01017"/>
    </source>
</evidence>
<dbReference type="VEuPathDB" id="FungiDB:BTJ68_03384"/>
<evidence type="ECO:0000313" key="4">
    <source>
        <dbReference type="Proteomes" id="UP000194280"/>
    </source>
</evidence>
<feature type="region of interest" description="Disordered" evidence="1">
    <location>
        <begin position="865"/>
        <end position="885"/>
    </location>
</feature>
<evidence type="ECO:0000313" key="3">
    <source>
        <dbReference type="EMBL" id="OTA36115.1"/>
    </source>
</evidence>
<feature type="region of interest" description="Disordered" evidence="1">
    <location>
        <begin position="137"/>
        <end position="285"/>
    </location>
</feature>
<dbReference type="InterPro" id="IPR011022">
    <property type="entry name" value="Arrestin_C-like"/>
</dbReference>
<dbReference type="Pfam" id="PF02752">
    <property type="entry name" value="Arrestin_C"/>
    <property type="match status" value="1"/>
</dbReference>
<feature type="compositionally biased region" description="Polar residues" evidence="1">
    <location>
        <begin position="252"/>
        <end position="270"/>
    </location>
</feature>
<evidence type="ECO:0000256" key="1">
    <source>
        <dbReference type="SAM" id="MobiDB-lite"/>
    </source>
</evidence>
<name>A0A1Z5TJF9_HORWE</name>
<feature type="compositionally biased region" description="Polar residues" evidence="1">
    <location>
        <begin position="92"/>
        <end position="105"/>
    </location>
</feature>
<comment type="caution">
    <text evidence="3">The sequence shown here is derived from an EMBL/GenBank/DDBJ whole genome shotgun (WGS) entry which is preliminary data.</text>
</comment>
<dbReference type="SUPFAM" id="SSF81296">
    <property type="entry name" value="E set domains"/>
    <property type="match status" value="1"/>
</dbReference>
<dbReference type="STRING" id="1157616.A0A1Z5TJF9"/>
<feature type="region of interest" description="Disordered" evidence="1">
    <location>
        <begin position="780"/>
        <end position="850"/>
    </location>
</feature>
<proteinExistence type="predicted"/>
<dbReference type="Proteomes" id="UP000194280">
    <property type="component" value="Unassembled WGS sequence"/>
</dbReference>
<keyword evidence="4" id="KW-1185">Reference proteome</keyword>
<organism evidence="3 4">
    <name type="scientific">Hortaea werneckii EXF-2000</name>
    <dbReference type="NCBI Taxonomy" id="1157616"/>
    <lineage>
        <taxon>Eukaryota</taxon>
        <taxon>Fungi</taxon>
        <taxon>Dikarya</taxon>
        <taxon>Ascomycota</taxon>
        <taxon>Pezizomycotina</taxon>
        <taxon>Dothideomycetes</taxon>
        <taxon>Dothideomycetidae</taxon>
        <taxon>Mycosphaerellales</taxon>
        <taxon>Teratosphaeriaceae</taxon>
        <taxon>Hortaea</taxon>
    </lineage>
</organism>
<protein>
    <recommendedName>
        <fullName evidence="2">Arrestin C-terminal-like domain-containing protein</fullName>
    </recommendedName>
</protein>
<accession>A0A1Z5TJF9</accession>
<dbReference type="Gene3D" id="2.60.40.640">
    <property type="match status" value="2"/>
</dbReference>
<feature type="compositionally biased region" description="Basic and acidic residues" evidence="1">
    <location>
        <begin position="149"/>
        <end position="164"/>
    </location>
</feature>
<dbReference type="InterPro" id="IPR014756">
    <property type="entry name" value="Ig_E-set"/>
</dbReference>
<dbReference type="InParanoid" id="A0A1Z5TJF9"/>
<feature type="compositionally biased region" description="Basic and acidic residues" evidence="1">
    <location>
        <begin position="80"/>
        <end position="89"/>
    </location>
</feature>
<dbReference type="EMBL" id="MUNK01000035">
    <property type="protein sequence ID" value="OTA36115.1"/>
    <property type="molecule type" value="Genomic_DNA"/>
</dbReference>
<dbReference type="SMART" id="SM01017">
    <property type="entry name" value="Arrestin_C"/>
    <property type="match status" value="1"/>
</dbReference>
<feature type="compositionally biased region" description="Low complexity" evidence="1">
    <location>
        <begin position="810"/>
        <end position="824"/>
    </location>
</feature>